<reference evidence="2" key="1">
    <citation type="journal article" date="2019" name="Int. J. Syst. Evol. Microbiol.">
        <title>The Global Catalogue of Microorganisms (GCM) 10K type strain sequencing project: providing services to taxonomists for standard genome sequencing and annotation.</title>
        <authorList>
            <consortium name="The Broad Institute Genomics Platform"/>
            <consortium name="The Broad Institute Genome Sequencing Center for Infectious Disease"/>
            <person name="Wu L."/>
            <person name="Ma J."/>
        </authorList>
    </citation>
    <scope>NUCLEOTIDE SEQUENCE [LARGE SCALE GENOMIC DNA]</scope>
    <source>
        <strain evidence="2">JCM 30531</strain>
    </source>
</reference>
<sequence length="354" mass="40005">MNAFTHSCDPSPDMEEVWKRSLIRVTDEFTLPPVVLRVEDAIIGTLGNFSVSTGKAKAKKTFNVCALVAAALINGQVLEYRASFPETKRNILYFDTEQSPYHCQLVMQRILHLAGLPLDREPEHLHFSHLRAIADPEERRAIIRYAIYHTPDVGLVVIDGIRDLMHDINSSTEATKLVGDLMQWTGEQNIHIQTVLHLNKGDDNARGHIGTELNNKAESVLLIARDNADADRSIVSSAIIRSKAFQPFAFRLSEDEGICLPKLDSDYTVLHTQVVAYQELTYEEHSKALREVFGQDTELGYGDLLVRLSSAYAATTGHPYRQTKLKELLRFLLRKGMIIKEGRGRYRCNSDQHH</sequence>
<proteinExistence type="predicted"/>
<dbReference type="Proteomes" id="UP000653477">
    <property type="component" value="Unassembled WGS sequence"/>
</dbReference>
<evidence type="ECO:0000313" key="1">
    <source>
        <dbReference type="EMBL" id="GGM55735.1"/>
    </source>
</evidence>
<gene>
    <name evidence="1" type="ORF">GCM10007088_13200</name>
</gene>
<dbReference type="EMBL" id="BMPU01000004">
    <property type="protein sequence ID" value="GGM55735.1"/>
    <property type="molecule type" value="Genomic_DNA"/>
</dbReference>
<accession>A0ABQ2H8H0</accession>
<evidence type="ECO:0000313" key="2">
    <source>
        <dbReference type="Proteomes" id="UP000653477"/>
    </source>
</evidence>
<dbReference type="InterPro" id="IPR027417">
    <property type="entry name" value="P-loop_NTPase"/>
</dbReference>
<organism evidence="1 2">
    <name type="scientific">Porphyromonas pasteri</name>
    <dbReference type="NCBI Taxonomy" id="1583331"/>
    <lineage>
        <taxon>Bacteria</taxon>
        <taxon>Pseudomonadati</taxon>
        <taxon>Bacteroidota</taxon>
        <taxon>Bacteroidia</taxon>
        <taxon>Bacteroidales</taxon>
        <taxon>Porphyromonadaceae</taxon>
        <taxon>Porphyromonas</taxon>
    </lineage>
</organism>
<name>A0ABQ2H8H0_9PORP</name>
<protein>
    <submittedName>
        <fullName evidence="1">Mobilization protein</fullName>
    </submittedName>
</protein>
<dbReference type="Pfam" id="PF13481">
    <property type="entry name" value="AAA_25"/>
    <property type="match status" value="1"/>
</dbReference>
<dbReference type="SUPFAM" id="SSF52540">
    <property type="entry name" value="P-loop containing nucleoside triphosphate hydrolases"/>
    <property type="match status" value="1"/>
</dbReference>
<dbReference type="Gene3D" id="3.40.50.300">
    <property type="entry name" value="P-loop containing nucleotide triphosphate hydrolases"/>
    <property type="match status" value="1"/>
</dbReference>
<comment type="caution">
    <text evidence="1">The sequence shown here is derived from an EMBL/GenBank/DDBJ whole genome shotgun (WGS) entry which is preliminary data.</text>
</comment>
<keyword evidence="2" id="KW-1185">Reference proteome</keyword>
<dbReference type="RefSeq" id="WP_188808259.1">
    <property type="nucleotide sequence ID" value="NZ_BMPU01000004.1"/>
</dbReference>